<dbReference type="Proteomes" id="UP001153334">
    <property type="component" value="Unassembled WGS sequence"/>
</dbReference>
<comment type="caution">
    <text evidence="1">The sequence shown here is derived from an EMBL/GenBank/DDBJ whole genome shotgun (WGS) entry which is preliminary data.</text>
</comment>
<keyword evidence="2" id="KW-1185">Reference proteome</keyword>
<dbReference type="EMBL" id="JAPESX010000259">
    <property type="protein sequence ID" value="KAJ8122276.1"/>
    <property type="molecule type" value="Genomic_DNA"/>
</dbReference>
<evidence type="ECO:0000313" key="1">
    <source>
        <dbReference type="EMBL" id="KAJ8122276.1"/>
    </source>
</evidence>
<evidence type="ECO:0000313" key="2">
    <source>
        <dbReference type="Proteomes" id="UP001153334"/>
    </source>
</evidence>
<organism evidence="1 2">
    <name type="scientific">Nemania bipapillata</name>
    <dbReference type="NCBI Taxonomy" id="110536"/>
    <lineage>
        <taxon>Eukaryota</taxon>
        <taxon>Fungi</taxon>
        <taxon>Dikarya</taxon>
        <taxon>Ascomycota</taxon>
        <taxon>Pezizomycotina</taxon>
        <taxon>Sordariomycetes</taxon>
        <taxon>Xylariomycetidae</taxon>
        <taxon>Xylariales</taxon>
        <taxon>Xylariaceae</taxon>
        <taxon>Nemania</taxon>
    </lineage>
</organism>
<sequence>MDSGQAVGLVPQLRRALMHSRVVTVDVGGKEGKISTDNFRANNLDTLSFRGPMTSLISVALQRLTTEDNAPEVSFIRGYPGFGKTGLSRELTGIGPALAEAIFASLIALLYIPIE</sequence>
<proteinExistence type="predicted"/>
<gene>
    <name evidence="1" type="ORF">ONZ43_g1487</name>
</gene>
<protein>
    <submittedName>
        <fullName evidence="1">Uncharacterized protein</fullName>
    </submittedName>
</protein>
<reference evidence="1" key="1">
    <citation type="submission" date="2022-11" db="EMBL/GenBank/DDBJ databases">
        <title>Genome Sequence of Nemania bipapillata.</title>
        <authorList>
            <person name="Buettner E."/>
        </authorList>
    </citation>
    <scope>NUCLEOTIDE SEQUENCE</scope>
    <source>
        <strain evidence="1">CP14</strain>
    </source>
</reference>
<accession>A0ACC2J4C3</accession>
<name>A0ACC2J4C3_9PEZI</name>